<accession>A0ABT6F5L1</accession>
<proteinExistence type="predicted"/>
<keyword evidence="3" id="KW-1185">Reference proteome</keyword>
<gene>
    <name evidence="2" type="ORF">PZE19_02915</name>
</gene>
<name>A0ABT6F5L1_9BACT</name>
<sequence length="644" mass="70739">MTTSWIRAGAAWLAILAAASAPAEESASPSKPFRIVVVDEQTGRGVPLVELRTVNQILYVTDSNGVVAFDEPGLIGRRVFFAIKSHGYESPKDGFGIVGAALDTSPGGEARLKIKRLNVAERLYRVTGAGIYRDSLLTGVPAPTREPLLDGLVLGQDSVLSAVYRGKIHWFWGDTNQPAYPLGNFHTPGAVSDLPGKGGLDPSRGVDLIYFVDEKGFAKPTSKMPGEGPTWITGLAVLTDDQGRERMFANYAKIKPPMTTYELGAVEWDPAKNEFVKRAVYSGPPETSTGETLSGHTFQHRDGDRDYVYYCNPFPLTRVPADPASIIDEKAVEVFTCLEAGTRIDQEKLDRDDEGRLRYSWKKATQRLDQRGQDRLVKAGKLKAEEALLQLRDATTGKRVLAHGGSAAWNAYRRRWVLLFVEIGGTSMLGEMWFSEADTPLGPWVHARKIATHDTYSFYNPKQHAMFDQDGGRVVYFEGTYTASFSGAKEQTPRYEYNQMMYRLDLSDARLSLPAAVYEVDPMLATGGLATGPALAHGARGKAIAFFAPDRPGTAEIGVVEVADDRGGKTLALADPAVAGPALRFCILRPESRLAETTPIYEYSREGSTQRTFSIDPDRAIEGWRRSPQPVGRVWKNPGPTQVW</sequence>
<evidence type="ECO:0000256" key="1">
    <source>
        <dbReference type="SAM" id="SignalP"/>
    </source>
</evidence>
<evidence type="ECO:0000313" key="3">
    <source>
        <dbReference type="Proteomes" id="UP001216907"/>
    </source>
</evidence>
<evidence type="ECO:0000313" key="2">
    <source>
        <dbReference type="EMBL" id="MDG3002728.1"/>
    </source>
</evidence>
<dbReference type="Proteomes" id="UP001216907">
    <property type="component" value="Unassembled WGS sequence"/>
</dbReference>
<dbReference type="RefSeq" id="WP_277859092.1">
    <property type="nucleotide sequence ID" value="NZ_JARRAG010000001.1"/>
</dbReference>
<reference evidence="2 3" key="1">
    <citation type="submission" date="2023-03" db="EMBL/GenBank/DDBJ databases">
        <title>Paludisphaera mucosa sp. nov. a novel planctomycete from northern fen.</title>
        <authorList>
            <person name="Ivanova A."/>
        </authorList>
    </citation>
    <scope>NUCLEOTIDE SEQUENCE [LARGE SCALE GENOMIC DNA]</scope>
    <source>
        <strain evidence="2 3">Pla2</strain>
    </source>
</reference>
<comment type="caution">
    <text evidence="2">The sequence shown here is derived from an EMBL/GenBank/DDBJ whole genome shotgun (WGS) entry which is preliminary data.</text>
</comment>
<organism evidence="2 3">
    <name type="scientific">Paludisphaera mucosa</name>
    <dbReference type="NCBI Taxonomy" id="3030827"/>
    <lineage>
        <taxon>Bacteria</taxon>
        <taxon>Pseudomonadati</taxon>
        <taxon>Planctomycetota</taxon>
        <taxon>Planctomycetia</taxon>
        <taxon>Isosphaerales</taxon>
        <taxon>Isosphaeraceae</taxon>
        <taxon>Paludisphaera</taxon>
    </lineage>
</organism>
<dbReference type="EMBL" id="JARRAG010000001">
    <property type="protein sequence ID" value="MDG3002728.1"/>
    <property type="molecule type" value="Genomic_DNA"/>
</dbReference>
<feature type="signal peptide" evidence="1">
    <location>
        <begin position="1"/>
        <end position="23"/>
    </location>
</feature>
<dbReference type="Gene3D" id="2.115.10.20">
    <property type="entry name" value="Glycosyl hydrolase domain, family 43"/>
    <property type="match status" value="1"/>
</dbReference>
<protein>
    <submittedName>
        <fullName evidence="2">Uncharacterized protein</fullName>
    </submittedName>
</protein>
<dbReference type="InterPro" id="IPR023296">
    <property type="entry name" value="Glyco_hydro_beta-prop_sf"/>
</dbReference>
<keyword evidence="1" id="KW-0732">Signal</keyword>
<feature type="chain" id="PRO_5046508329" evidence="1">
    <location>
        <begin position="24"/>
        <end position="644"/>
    </location>
</feature>